<dbReference type="EMBL" id="WTXG01000008">
    <property type="protein sequence ID" value="KAI0303716.1"/>
    <property type="molecule type" value="Genomic_DNA"/>
</dbReference>
<evidence type="ECO:0000313" key="3">
    <source>
        <dbReference type="Proteomes" id="UP001203297"/>
    </source>
</evidence>
<keyword evidence="1" id="KW-0472">Membrane</keyword>
<feature type="transmembrane region" description="Helical" evidence="1">
    <location>
        <begin position="197"/>
        <end position="220"/>
    </location>
</feature>
<keyword evidence="3" id="KW-1185">Reference proteome</keyword>
<gene>
    <name evidence="2" type="ORF">B0F90DRAFT_1315284</name>
</gene>
<evidence type="ECO:0000313" key="2">
    <source>
        <dbReference type="EMBL" id="KAI0303716.1"/>
    </source>
</evidence>
<accession>A0AAD4QNL8</accession>
<dbReference type="Proteomes" id="UP001203297">
    <property type="component" value="Unassembled WGS sequence"/>
</dbReference>
<protein>
    <submittedName>
        <fullName evidence="2">Uncharacterized protein</fullName>
    </submittedName>
</protein>
<organism evidence="2 3">
    <name type="scientific">Multifurca ochricompacta</name>
    <dbReference type="NCBI Taxonomy" id="376703"/>
    <lineage>
        <taxon>Eukaryota</taxon>
        <taxon>Fungi</taxon>
        <taxon>Dikarya</taxon>
        <taxon>Basidiomycota</taxon>
        <taxon>Agaricomycotina</taxon>
        <taxon>Agaricomycetes</taxon>
        <taxon>Russulales</taxon>
        <taxon>Russulaceae</taxon>
        <taxon>Multifurca</taxon>
    </lineage>
</organism>
<evidence type="ECO:0000256" key="1">
    <source>
        <dbReference type="SAM" id="Phobius"/>
    </source>
</evidence>
<keyword evidence="1" id="KW-1133">Transmembrane helix</keyword>
<dbReference type="AlphaFoldDB" id="A0AAD4QNL8"/>
<name>A0AAD4QNL8_9AGAM</name>
<proteinExistence type="predicted"/>
<reference evidence="2" key="1">
    <citation type="journal article" date="2022" name="New Phytol.">
        <title>Evolutionary transition to the ectomycorrhizal habit in the genomes of a hyperdiverse lineage of mushroom-forming fungi.</title>
        <authorList>
            <person name="Looney B."/>
            <person name="Miyauchi S."/>
            <person name="Morin E."/>
            <person name="Drula E."/>
            <person name="Courty P.E."/>
            <person name="Kohler A."/>
            <person name="Kuo A."/>
            <person name="LaButti K."/>
            <person name="Pangilinan J."/>
            <person name="Lipzen A."/>
            <person name="Riley R."/>
            <person name="Andreopoulos W."/>
            <person name="He G."/>
            <person name="Johnson J."/>
            <person name="Nolan M."/>
            <person name="Tritt A."/>
            <person name="Barry K.W."/>
            <person name="Grigoriev I.V."/>
            <person name="Nagy L.G."/>
            <person name="Hibbett D."/>
            <person name="Henrissat B."/>
            <person name="Matheny P.B."/>
            <person name="Labbe J."/>
            <person name="Martin F.M."/>
        </authorList>
    </citation>
    <scope>NUCLEOTIDE SEQUENCE</scope>
    <source>
        <strain evidence="2">BPL690</strain>
    </source>
</reference>
<comment type="caution">
    <text evidence="2">The sequence shown here is derived from an EMBL/GenBank/DDBJ whole genome shotgun (WGS) entry which is preliminary data.</text>
</comment>
<sequence>MASQSPLSALGKACTTASNHLDPHTRRFKSDCDAQTFCSSALNGTCVPRQCRREEFPLGYNMNQIPPALCPVGSFCPDEGDACRPLVAVGQPSDYHNFGGSVCLHSVCTHANVTEKEPCIFELSTYSGIDPAGMGFKETIARDNCQTAQFFCDTATRVCGKLRLVGQQCQYHRDCQSYNCLQSTCASPPEEPLKVALWQYGATTLAAVLAMAAVCFMLIAMHRRHRLKHYLDIRNYCDEQTRLRQSAFGLRSQRQTLGARNLVKSR</sequence>
<keyword evidence="1" id="KW-0812">Transmembrane</keyword>